<accession>A0A494XB63</accession>
<feature type="domain" description="Bacterial Ig-like" evidence="5">
    <location>
        <begin position="1389"/>
        <end position="1477"/>
    </location>
</feature>
<feature type="domain" description="Bacterial Ig-like" evidence="5">
    <location>
        <begin position="1840"/>
        <end position="1922"/>
    </location>
</feature>
<dbReference type="InterPro" id="IPR028994">
    <property type="entry name" value="Integrin_alpha_N"/>
</dbReference>
<dbReference type="Pfam" id="PF19077">
    <property type="entry name" value="Big_13"/>
    <property type="match status" value="16"/>
</dbReference>
<dbReference type="EMBL" id="RBZV01000006">
    <property type="protein sequence ID" value="RKP46881.1"/>
    <property type="molecule type" value="Genomic_DNA"/>
</dbReference>
<proteinExistence type="predicted"/>
<feature type="domain" description="Bacterial Ig-like" evidence="5">
    <location>
        <begin position="1082"/>
        <end position="1155"/>
    </location>
</feature>
<feature type="domain" description="Bacterial Ig-like" evidence="5">
    <location>
        <begin position="1284"/>
        <end position="1368"/>
    </location>
</feature>
<feature type="domain" description="Bacterial Ig-like" evidence="5">
    <location>
        <begin position="751"/>
        <end position="846"/>
    </location>
</feature>
<feature type="domain" description="Bacterial Ig-like" evidence="5">
    <location>
        <begin position="1708"/>
        <end position="1801"/>
    </location>
</feature>
<gene>
    <name evidence="6" type="ORF">D7S89_16130</name>
</gene>
<feature type="domain" description="Bacterial Ig-like" evidence="5">
    <location>
        <begin position="434"/>
        <end position="528"/>
    </location>
</feature>
<feature type="domain" description="Bacterial Ig-like" evidence="5">
    <location>
        <begin position="325"/>
        <end position="426"/>
    </location>
</feature>
<dbReference type="OrthoDB" id="8824730at2"/>
<dbReference type="RefSeq" id="WP_121278728.1">
    <property type="nucleotide sequence ID" value="NZ_RBZV01000006.1"/>
</dbReference>
<dbReference type="InterPro" id="IPR044016">
    <property type="entry name" value="Big_13"/>
</dbReference>
<dbReference type="Gene3D" id="2.60.40.10">
    <property type="entry name" value="Immunoglobulins"/>
    <property type="match status" value="16"/>
</dbReference>
<dbReference type="GO" id="GO:0005509">
    <property type="term" value="F:calcium ion binding"/>
    <property type="evidence" value="ECO:0007669"/>
    <property type="project" value="InterPro"/>
</dbReference>
<organism evidence="6 7">
    <name type="scientific">Trinickia fusca</name>
    <dbReference type="NCBI Taxonomy" id="2419777"/>
    <lineage>
        <taxon>Bacteria</taxon>
        <taxon>Pseudomonadati</taxon>
        <taxon>Pseudomonadota</taxon>
        <taxon>Betaproteobacteria</taxon>
        <taxon>Burkholderiales</taxon>
        <taxon>Burkholderiaceae</taxon>
        <taxon>Trinickia</taxon>
    </lineage>
</organism>
<dbReference type="Gene3D" id="2.130.10.130">
    <property type="entry name" value="Integrin alpha, N-terminal"/>
    <property type="match status" value="2"/>
</dbReference>
<evidence type="ECO:0000259" key="5">
    <source>
        <dbReference type="Pfam" id="PF19077"/>
    </source>
</evidence>
<dbReference type="SUPFAM" id="SSF69318">
    <property type="entry name" value="Integrin alpha N-terminal domain"/>
    <property type="match status" value="1"/>
</dbReference>
<dbReference type="Pfam" id="PF00353">
    <property type="entry name" value="HemolysinCabind"/>
    <property type="match status" value="1"/>
</dbReference>
<feature type="domain" description="Bacterial Ig-like" evidence="5">
    <location>
        <begin position="241"/>
        <end position="322"/>
    </location>
</feature>
<evidence type="ECO:0000313" key="7">
    <source>
        <dbReference type="Proteomes" id="UP000280434"/>
    </source>
</evidence>
<sequence>MTTKVMLMRGGKVAPTTLEQLKEAGLEKGDELIISSLPANSTIARDGGDLVVHTPDESAVLPNVGAQLADESVVIRLGAQPLVATEQGNEKFELPAGVQLQGVAAPGQGGAFGLRPFMNAAGDESLQSDTVTGQVMGDVTTSGIKNAGLGDSGLMGDLRTDVRTTDETPEYLARLSEKPIDPYIDVPSNDEFGIGDVHGGGFGPSGLNGPASAAQAPSVPATPNFLLSPGDKDPTPGAPVIQNVTQPQLVGSGPAGALITAYAVDGHGNLVSLGTAPTDSNGQFTITPSAPMADGTYNVVFQAQQGPLASSLSAPTSVVIDTHATTPTLQLAPSSDSFGVGTSGTNSDDITNVKLPSLIGTAHPGDTVYVSDAQGHTVSAIADVNGQYTVQVSQAMTEGSNTFTSYAVDRAGNTSTSVSLGVTLDTVIAPLAAPTLDPGSDSGVSHTDGITNVTAPVFTGSGAEAGSLVTLYANGMSIGQANADATGHYTIQSTALGADGQYQVTAQQVDIAGNTSTLSTATTVTLDTLDAKPANLHLVDDTFGVGTAGTASDGLTKDSQITITGTAEAGDVVTLMDGTVSVGQATANANGGWTINTASLADGVHSLTATSTDAAGNTSAASAVLPVTIDTDAPKPTLALSSSSDTFGAGTTGTNHDNITSATQPTFNGTADPGAYVQLYDVTGGTTVSVGQATADATGSWTTTLASPLSGSDAGTSHSLVAVAIDPAGNTSSASAADVVVIDNAAAPLAAPTLDPGSDSGVSHTDGITNVTTPVFTGSGAEAGSLVTLYANGLSIGHGNADAGGHYTIQSNALGADGQYQVTAQQVDIAGNTSTLSAATTVTLDTLDPKPANLHLVDDTFGVGTAGTASDGLTKDSQVTITGTAESGDVVTLMDGTVSVGQATADANGGWTIHTASLADGVHSLTATSVDPAGNTSAASAPLPVTIDTTTSTPTLTLSPSSDTFGTGTTGTNHDNITSVTQPTFNGTAEAGAYVQLYDVTGGTTLSVGEAVAGNNGTWSTALSSPLSGSAAGTSHSLVAVAIDPAGNTSSTSAADVVVIDNSTPPPSTPVLIPADADVNATTTTHTRPDFTGTAEAGAAISLLDNGVVVGVGNADSTGHWTIQTNTLSPGGHTITAVAVDIAGNTNTSAAAPISIAQQVTTPPAPVLLTADDTAPIDSTNNDDITRVTTPHFTGTTGAGFNVTLFVDGVSVGHGVAGGNGNWTIQDATSLADGVHQVTVKVSDPMTGLTSAMGPALAVTIDTATPPTPVAQLASYSDSLGGGTTGTNSDGLTNITNPWLTGTAVAGTEELVKEGTTTIGVATTNSSGAWSLQVLGSLADGAHTFSVTSYDIANNKSAPANVVVTVDTVATAGTTPALLQVDDSFSPLNANGTNHDDITNVLGPRFTGVNQVAGGEVLLYDNGALIGSATSLGAVGSTWTVSSGNLFPGTHFIQSRYVDPAGNTGSLSAGLTVQIDTNDPAPTNLQITPGSDSGFSNTDRITNDTTPIFTGQAAYQDAVILTANNGTTVATLGVVTVGASGSWSLTPTSMPDATYTVSAVAVDVAGNTSAPAVPIQVVVDTHVAPPSLTLLSTNDTFGAGTTGTNSDSLTRVTAPLMVGVATPGAHVTVVQDGATIGTVVADSSTGSYTIQASPMLDGVHTFQAQQVDVAGNTSTFDAPVLVTIDTDCPTPTITSLTPATDSFGVGTSGTNSDARTNSHTLAMEGTGEDPGSAVDLYQLTVSGSITTSTSVAHTQAGAGGSFTFSTFAAPASDGTYSYVTREIDPAGNTSAISPVFQVVIDRTTVAPTFTLQNDTMYTGSPNWSTGTNSGGGGSANFGNTTDDLTMATQPILAGTVEEPGSLIVVYRNGASIGQATSNGSGAWQFTDPASQADGTYSYSAYQVDLAGNTSAMSSNLAVTIETQVANARFVQVQTPAGASSNYYAQPVGIPALANGLSAAEIYNVSGGHTGVPVYFQIDPTTASKSKPGDIVVVDFTFTYASGTGLTTATSETTYTLQAADLTVTAGNTPTLTTWVAPATFYANNNWQNTYLPINQMTVELQVRNPAGDVGFTNTPNVDVLTGTENAAHVNQDLWTEANNTSTNTWLGNGVQVYRQLGRPNAQLGSTVLVGDDLNGDGTRDLFLWAPGSGAANNNGMVYVVDGQENTAANGTGFVDLQNVGTAPGWGEAHGAGAATGGYAWTGMALALANYTFTSNMGGDGHSELVAANRIGGYSQGSPQIVAEVIYNEALGSGGWAQSLTGSTLTSGTTTQFYVPLHTDTAYHGGGAPTNTAVFGQLAPYYDINGAGRPDLFWTDGGTGSSGGGSPTTYGDLIVGYTPSSPVGLDNLTLPGTSMNLAANKGFYVYSTDALHPLGEGDGYYTPQDLWAQPIGCLTGDGLTDIAVGQADGSFNTRANNGRVAIIFGRNDGTGVDVNNLQPGQGFYITWNSATNAGDQFGYQIKSMDLTGSGYDDLVISCRSSAGANSGNPNTFDFVIDGKWLANYVHTHLNDPGGIPTLSVDALYNAMASNTPNAMGFIIGDPTNTNFSGNTGYPMNLGVPILRADLNGDGYQDTVYQSGSQYYVLWGSPDYQPGKYANYGTSWFQQPNHLELLNNSSGGPVQFSDINGDGLWDVVLGNAGDTTDGSNAGKVEVVYGANSQTGGTAAPGSPMPFASSYTNSWSASNNTVTGTSGSDQLVGGPGNATLVGNGGVDVLQGGGGNNTLVVNGDNIANFDTPGSRWDGGIVQQGHINTLQFDTHNTVNATLDLTIATNGSDLNAHIHNIERFDLNGNGNTLKFDIRSVLDTSSMGVFLDGGGNGETWSGSTWDASYTGSHGGRTTPLGPNVPMKQWVIDGNATNTLDFEAFTPIAQAGASAGLTGNWSLVGHVNHNDVHGAMQTYDIYEFSGSNVQVIVNHNIHLTHGGVPGSGL</sequence>
<reference evidence="6 7" key="1">
    <citation type="submission" date="2018-10" db="EMBL/GenBank/DDBJ databases">
        <title>Paraburkholderia sp. 7MK8-2, isolated from soil.</title>
        <authorList>
            <person name="Gao Z.-H."/>
            <person name="Qiu L.-H."/>
        </authorList>
    </citation>
    <scope>NUCLEOTIDE SEQUENCE [LARGE SCALE GENOMIC DNA]</scope>
    <source>
        <strain evidence="6 7">7MK8-2</strain>
    </source>
</reference>
<feature type="domain" description="Bacterial Ig-like" evidence="5">
    <location>
        <begin position="867"/>
        <end position="949"/>
    </location>
</feature>
<dbReference type="PROSITE" id="PS51470">
    <property type="entry name" value="FG_GAP"/>
    <property type="match status" value="1"/>
</dbReference>
<dbReference type="InterPro" id="IPR013517">
    <property type="entry name" value="FG-GAP"/>
</dbReference>
<keyword evidence="3" id="KW-0325">Glycoprotein</keyword>
<dbReference type="InterPro" id="IPR013519">
    <property type="entry name" value="Int_alpha_beta-p"/>
</dbReference>
<dbReference type="SMART" id="SM00191">
    <property type="entry name" value="Int_alpha"/>
    <property type="match status" value="2"/>
</dbReference>
<comment type="caution">
    <text evidence="6">The sequence shown here is derived from an EMBL/GenBank/DDBJ whole genome shotgun (WGS) entry which is preliminary data.</text>
</comment>
<evidence type="ECO:0000256" key="1">
    <source>
        <dbReference type="ARBA" id="ARBA00022729"/>
    </source>
</evidence>
<dbReference type="InterPro" id="IPR001343">
    <property type="entry name" value="Hemolysn_Ca-bd"/>
</dbReference>
<dbReference type="InterPro" id="IPR013783">
    <property type="entry name" value="Ig-like_fold"/>
</dbReference>
<keyword evidence="7" id="KW-1185">Reference proteome</keyword>
<feature type="compositionally biased region" description="Low complexity" evidence="4">
    <location>
        <begin position="951"/>
        <end position="972"/>
    </location>
</feature>
<feature type="domain" description="Bacterial Ig-like" evidence="5">
    <location>
        <begin position="952"/>
        <end position="1059"/>
    </location>
</feature>
<protein>
    <submittedName>
        <fullName evidence="6">Hemolysin</fullName>
    </submittedName>
</protein>
<feature type="domain" description="Bacterial Ig-like" evidence="5">
    <location>
        <begin position="1483"/>
        <end position="1581"/>
    </location>
</feature>
<feature type="domain" description="Bacterial Ig-like" evidence="5">
    <location>
        <begin position="1601"/>
        <end position="1686"/>
    </location>
</feature>
<dbReference type="Pfam" id="PF01839">
    <property type="entry name" value="FG-GAP"/>
    <property type="match status" value="1"/>
</dbReference>
<feature type="domain" description="Bacterial Ig-like" evidence="5">
    <location>
        <begin position="1169"/>
        <end position="1263"/>
    </location>
</feature>
<dbReference type="Proteomes" id="UP000280434">
    <property type="component" value="Unassembled WGS sequence"/>
</dbReference>
<evidence type="ECO:0000256" key="3">
    <source>
        <dbReference type="ARBA" id="ARBA00023180"/>
    </source>
</evidence>
<dbReference type="NCBIfam" id="NF033510">
    <property type="entry name" value="Ca_tandemer"/>
    <property type="match status" value="9"/>
</dbReference>
<keyword evidence="2" id="KW-0677">Repeat</keyword>
<evidence type="ECO:0000256" key="4">
    <source>
        <dbReference type="SAM" id="MobiDB-lite"/>
    </source>
</evidence>
<evidence type="ECO:0000313" key="6">
    <source>
        <dbReference type="EMBL" id="RKP46881.1"/>
    </source>
</evidence>
<evidence type="ECO:0000256" key="2">
    <source>
        <dbReference type="ARBA" id="ARBA00022737"/>
    </source>
</evidence>
<name>A0A494XB63_9BURK</name>
<feature type="domain" description="Bacterial Ig-like" evidence="5">
    <location>
        <begin position="549"/>
        <end position="631"/>
    </location>
</feature>
<feature type="domain" description="Bacterial Ig-like" evidence="5">
    <location>
        <begin position="635"/>
        <end position="741"/>
    </location>
</feature>
<keyword evidence="1" id="KW-0732">Signal</keyword>
<feature type="region of interest" description="Disordered" evidence="4">
    <location>
        <begin position="951"/>
        <end position="977"/>
    </location>
</feature>